<dbReference type="Proteomes" id="UP000238220">
    <property type="component" value="Unassembled WGS sequence"/>
</dbReference>
<proteinExistence type="predicted"/>
<comment type="caution">
    <text evidence="1">The sequence shown here is derived from an EMBL/GenBank/DDBJ whole genome shotgun (WGS) entry which is preliminary data.</text>
</comment>
<evidence type="ECO:0000313" key="1">
    <source>
        <dbReference type="EMBL" id="PPE72465.1"/>
    </source>
</evidence>
<dbReference type="EMBL" id="PSNW01000012">
    <property type="protein sequence ID" value="PPE72465.1"/>
    <property type="molecule type" value="Genomic_DNA"/>
</dbReference>
<dbReference type="RefSeq" id="WP_104231781.1">
    <property type="nucleotide sequence ID" value="NZ_PSNW01000012.1"/>
</dbReference>
<dbReference type="OrthoDB" id="9806164at2"/>
<keyword evidence="2" id="KW-1185">Reference proteome</keyword>
<accession>A0A2S5TBX5</accession>
<organism evidence="1 2">
    <name type="scientific">Solimonas fluminis</name>
    <dbReference type="NCBI Taxonomy" id="2086571"/>
    <lineage>
        <taxon>Bacteria</taxon>
        <taxon>Pseudomonadati</taxon>
        <taxon>Pseudomonadota</taxon>
        <taxon>Gammaproteobacteria</taxon>
        <taxon>Nevskiales</taxon>
        <taxon>Nevskiaceae</taxon>
        <taxon>Solimonas</taxon>
    </lineage>
</organism>
<sequence>MSGFHPSSAAIGAATLRATHLLLDEAPWALEDRFALRLPGLPGGGALRGALSRLQQEFAWRRDKD</sequence>
<dbReference type="AlphaFoldDB" id="A0A2S5TBX5"/>
<gene>
    <name evidence="1" type="ORF">C3942_18140</name>
</gene>
<reference evidence="1 2" key="1">
    <citation type="submission" date="2018-02" db="EMBL/GenBank/DDBJ databases">
        <title>Genome sequencing of Solimonas sp. HR-BB.</title>
        <authorList>
            <person name="Lee Y."/>
            <person name="Jeon C.O."/>
        </authorList>
    </citation>
    <scope>NUCLEOTIDE SEQUENCE [LARGE SCALE GENOMIC DNA]</scope>
    <source>
        <strain evidence="1 2">HR-BB</strain>
    </source>
</reference>
<protein>
    <submittedName>
        <fullName evidence="1">Uncharacterized protein</fullName>
    </submittedName>
</protein>
<name>A0A2S5TBX5_9GAMM</name>
<evidence type="ECO:0000313" key="2">
    <source>
        <dbReference type="Proteomes" id="UP000238220"/>
    </source>
</evidence>